<evidence type="ECO:0000256" key="8">
    <source>
        <dbReference type="ARBA" id="ARBA00023136"/>
    </source>
</evidence>
<gene>
    <name evidence="14" type="ORF">WI372_17600</name>
</gene>
<feature type="domain" description="TonB-dependent receptor plug" evidence="13">
    <location>
        <begin position="48"/>
        <end position="150"/>
    </location>
</feature>
<keyword evidence="3 10" id="KW-1134">Transmembrane beta strand</keyword>
<evidence type="ECO:0000256" key="1">
    <source>
        <dbReference type="ARBA" id="ARBA00004571"/>
    </source>
</evidence>
<dbReference type="InterPro" id="IPR037066">
    <property type="entry name" value="Plug_dom_sf"/>
</dbReference>
<keyword evidence="4 10" id="KW-0812">Transmembrane</keyword>
<dbReference type="Gene3D" id="2.40.170.20">
    <property type="entry name" value="TonB-dependent receptor, beta-barrel domain"/>
    <property type="match status" value="1"/>
</dbReference>
<comment type="similarity">
    <text evidence="10 11">Belongs to the TonB-dependent receptor family.</text>
</comment>
<sequence>MSYGIRTTALAVAASLVPVALIGQEPDPVEIDGVVVTATPVPIERSALGASVTILDGDDLRRRGVLRVADALRAVPGVVVARNGSFGAVTSVFFRGAESDHLQVLVDGVQVNQPGGAFDFASLTVDDIERIEVVRGPGSALYGSDAVAGVVQVITRRGGGRPEATATVRGGSYGRLDGSVSVSGSGTGVSYGLTLSRLSTDGLLDFNNAHDQTVATGQARIQIDARTEARISARMSDRTYGYPTDGSGAVVDRNQQSFGDESTVALEVRRGLTAAVALRGLVTLADVESGTDDAPDSPADTLGFFGYQSLDAMRRAAFDLRADAQVGEGTVLSVGGEFEQQRVRSFSESQSAFGPSAGRSEYERDNRAGYAHLVAGRGAVSTNIGARLESNDQYGRFATWQVGLSWTLDDATRIRGAAGSGVKEPTFFEAWATGFTRGNPDLDPERSRSFEVGVERSLGSVASLSVTAFRTDLRDLIQYTGTPPQPEAPNYFNVAEARTSGVEASVQGDAGPLGWGVDWTLLDTEVLDSGYDEGPAATFVEGEALLRRPGNQLRVAADWTATDAVAVDAAVRRVGERSDRDFATFPATPVTLDAYTVVELGAEIRLHERAVVTVRGENLFDEAYQEVFGYAAPGRAVYLGGRFSIGR</sequence>
<evidence type="ECO:0000259" key="13">
    <source>
        <dbReference type="Pfam" id="PF07715"/>
    </source>
</evidence>
<dbReference type="InterPro" id="IPR012910">
    <property type="entry name" value="Plug_dom"/>
</dbReference>
<keyword evidence="2 10" id="KW-0813">Transport</keyword>
<evidence type="ECO:0000313" key="15">
    <source>
        <dbReference type="Proteomes" id="UP001484239"/>
    </source>
</evidence>
<evidence type="ECO:0000313" key="14">
    <source>
        <dbReference type="EMBL" id="MEK9502816.1"/>
    </source>
</evidence>
<keyword evidence="9 10" id="KW-0998">Cell outer membrane</keyword>
<dbReference type="Pfam" id="PF00593">
    <property type="entry name" value="TonB_dep_Rec_b-barrel"/>
    <property type="match status" value="1"/>
</dbReference>
<keyword evidence="15" id="KW-1185">Reference proteome</keyword>
<dbReference type="RefSeq" id="WP_405281055.1">
    <property type="nucleotide sequence ID" value="NZ_CP144380.1"/>
</dbReference>
<comment type="caution">
    <text evidence="14">The sequence shown here is derived from an EMBL/GenBank/DDBJ whole genome shotgun (WGS) entry which is preliminary data.</text>
</comment>
<evidence type="ECO:0000256" key="6">
    <source>
        <dbReference type="ARBA" id="ARBA00023065"/>
    </source>
</evidence>
<dbReference type="CDD" id="cd01347">
    <property type="entry name" value="ligand_gated_channel"/>
    <property type="match status" value="1"/>
</dbReference>
<organism evidence="14 15">
    <name type="scientific">Gaopeijia maritima</name>
    <dbReference type="NCBI Taxonomy" id="3119007"/>
    <lineage>
        <taxon>Bacteria</taxon>
        <taxon>Pseudomonadati</taxon>
        <taxon>Gemmatimonadota</taxon>
        <taxon>Longimicrobiia</taxon>
        <taxon>Gaopeijiales</taxon>
        <taxon>Gaopeijiaceae</taxon>
        <taxon>Gaopeijia</taxon>
    </lineage>
</organism>
<dbReference type="InterPro" id="IPR000531">
    <property type="entry name" value="Beta-barrel_TonB"/>
</dbReference>
<dbReference type="Proteomes" id="UP001484239">
    <property type="component" value="Unassembled WGS sequence"/>
</dbReference>
<evidence type="ECO:0000256" key="4">
    <source>
        <dbReference type="ARBA" id="ARBA00022692"/>
    </source>
</evidence>
<keyword evidence="5" id="KW-0732">Signal</keyword>
<comment type="subcellular location">
    <subcellularLocation>
        <location evidence="1 10">Cell outer membrane</location>
        <topology evidence="1 10">Multi-pass membrane protein</topology>
    </subcellularLocation>
</comment>
<evidence type="ECO:0000256" key="2">
    <source>
        <dbReference type="ARBA" id="ARBA00022448"/>
    </source>
</evidence>
<evidence type="ECO:0000256" key="10">
    <source>
        <dbReference type="PROSITE-ProRule" id="PRU01360"/>
    </source>
</evidence>
<dbReference type="Gene3D" id="2.170.130.10">
    <property type="entry name" value="TonB-dependent receptor, plug domain"/>
    <property type="match status" value="1"/>
</dbReference>
<dbReference type="PANTHER" id="PTHR30069:SF53">
    <property type="entry name" value="COLICIN I RECEPTOR-RELATED"/>
    <property type="match status" value="1"/>
</dbReference>
<evidence type="ECO:0000256" key="9">
    <source>
        <dbReference type="ARBA" id="ARBA00023237"/>
    </source>
</evidence>
<proteinExistence type="inferred from homology"/>
<dbReference type="InterPro" id="IPR039426">
    <property type="entry name" value="TonB-dep_rcpt-like"/>
</dbReference>
<reference evidence="14 15" key="1">
    <citation type="submission" date="2024-02" db="EMBL/GenBank/DDBJ databases">
        <title>A novel Gemmatimonadota bacterium.</title>
        <authorList>
            <person name="Du Z.-J."/>
            <person name="Ye Y.-Q."/>
        </authorList>
    </citation>
    <scope>NUCLEOTIDE SEQUENCE [LARGE SCALE GENOMIC DNA]</scope>
    <source>
        <strain evidence="14 15">DH-20</strain>
    </source>
</reference>
<accession>A0ABU9EDI3</accession>
<keyword evidence="8 10" id="KW-0472">Membrane</keyword>
<dbReference type="SUPFAM" id="SSF56935">
    <property type="entry name" value="Porins"/>
    <property type="match status" value="1"/>
</dbReference>
<evidence type="ECO:0000259" key="12">
    <source>
        <dbReference type="Pfam" id="PF00593"/>
    </source>
</evidence>
<evidence type="ECO:0000256" key="7">
    <source>
        <dbReference type="ARBA" id="ARBA00023077"/>
    </source>
</evidence>
<dbReference type="EMBL" id="JBBHLI010000015">
    <property type="protein sequence ID" value="MEK9502816.1"/>
    <property type="molecule type" value="Genomic_DNA"/>
</dbReference>
<dbReference type="PANTHER" id="PTHR30069">
    <property type="entry name" value="TONB-DEPENDENT OUTER MEMBRANE RECEPTOR"/>
    <property type="match status" value="1"/>
</dbReference>
<protein>
    <submittedName>
        <fullName evidence="14">TonB-dependent receptor</fullName>
    </submittedName>
</protein>
<evidence type="ECO:0000256" key="11">
    <source>
        <dbReference type="RuleBase" id="RU003357"/>
    </source>
</evidence>
<dbReference type="InterPro" id="IPR036942">
    <property type="entry name" value="Beta-barrel_TonB_sf"/>
</dbReference>
<evidence type="ECO:0000256" key="5">
    <source>
        <dbReference type="ARBA" id="ARBA00022729"/>
    </source>
</evidence>
<evidence type="ECO:0000256" key="3">
    <source>
        <dbReference type="ARBA" id="ARBA00022452"/>
    </source>
</evidence>
<name>A0ABU9EDI3_9BACT</name>
<keyword evidence="14" id="KW-0675">Receptor</keyword>
<keyword evidence="7 11" id="KW-0798">TonB box</keyword>
<keyword evidence="6" id="KW-0406">Ion transport</keyword>
<dbReference type="PROSITE" id="PS52016">
    <property type="entry name" value="TONB_DEPENDENT_REC_3"/>
    <property type="match status" value="1"/>
</dbReference>
<dbReference type="Pfam" id="PF07715">
    <property type="entry name" value="Plug"/>
    <property type="match status" value="1"/>
</dbReference>
<feature type="domain" description="TonB-dependent receptor-like beta-barrel" evidence="12">
    <location>
        <begin position="205"/>
        <end position="619"/>
    </location>
</feature>